<evidence type="ECO:0000256" key="2">
    <source>
        <dbReference type="SAM" id="SignalP"/>
    </source>
</evidence>
<reference evidence="3 4" key="1">
    <citation type="submission" date="2020-09" db="EMBL/GenBank/DDBJ databases">
        <title>novel species in genus Nocardioides.</title>
        <authorList>
            <person name="Zhang G."/>
        </authorList>
    </citation>
    <scope>NUCLEOTIDE SEQUENCE [LARGE SCALE GENOMIC DNA]</scope>
    <source>
        <strain evidence="3 4">19197</strain>
    </source>
</reference>
<feature type="chain" id="PRO_5046780025" evidence="2">
    <location>
        <begin position="22"/>
        <end position="389"/>
    </location>
</feature>
<organism evidence="3 4">
    <name type="scientific">Nocardioides hwasunensis</name>
    <dbReference type="NCBI Taxonomy" id="397258"/>
    <lineage>
        <taxon>Bacteria</taxon>
        <taxon>Bacillati</taxon>
        <taxon>Actinomycetota</taxon>
        <taxon>Actinomycetes</taxon>
        <taxon>Propionibacteriales</taxon>
        <taxon>Nocardioidaceae</taxon>
        <taxon>Nocardioides</taxon>
    </lineage>
</organism>
<feature type="signal peptide" evidence="2">
    <location>
        <begin position="1"/>
        <end position="21"/>
    </location>
</feature>
<keyword evidence="4" id="KW-1185">Reference proteome</keyword>
<feature type="region of interest" description="Disordered" evidence="1">
    <location>
        <begin position="176"/>
        <end position="200"/>
    </location>
</feature>
<evidence type="ECO:0000313" key="3">
    <source>
        <dbReference type="EMBL" id="MBD3913651.1"/>
    </source>
</evidence>
<sequence length="389" mass="40501">MARVMTLVIAVGFAVVGIAGAASAHHNTISGKVDCATGGGWAVTWWVTNSESQRSEKIIDSNRPSAVPIGTFIDKGKTGTFYETVTTKPSSGLTLSVKGYWASSNTTVSNSGTIPASKFADNCGTKTVTPPTVPVIDECGPNNATFGTVPTGPWTSKLNPDGSLTITANPGYQFDTRGTKSVTYPKPKDSNVPCPSTQTAPPTVPVVDECGPNNATFGPVPSGPWTSVLNPDGSLTITANTGYEFSNGQTSVTIPAPVDSNVPCPTPPVTPPVETPPVTTPPVTTPPVTTPPEVLPAQVRVVKGAARKLDKCGTRSDMFKVAKRAGVVYTVKGKVVKKGVWIHAKGRKVVVRASAANEAFRLKGQQRWTLTFTNKSCANGPQVAPNTGA</sequence>
<dbReference type="EMBL" id="JACXYY010000001">
    <property type="protein sequence ID" value="MBD3913651.1"/>
    <property type="molecule type" value="Genomic_DNA"/>
</dbReference>
<feature type="region of interest" description="Disordered" evidence="1">
    <location>
        <begin position="271"/>
        <end position="291"/>
    </location>
</feature>
<name>A0ABR8MEJ5_9ACTN</name>
<accession>A0ABR8MEJ5</accession>
<proteinExistence type="predicted"/>
<gene>
    <name evidence="3" type="ORF">IEZ25_03400</name>
</gene>
<keyword evidence="2" id="KW-0732">Signal</keyword>
<protein>
    <submittedName>
        <fullName evidence="3">Uncharacterized protein</fullName>
    </submittedName>
</protein>
<evidence type="ECO:0000256" key="1">
    <source>
        <dbReference type="SAM" id="MobiDB-lite"/>
    </source>
</evidence>
<comment type="caution">
    <text evidence="3">The sequence shown here is derived from an EMBL/GenBank/DDBJ whole genome shotgun (WGS) entry which is preliminary data.</text>
</comment>
<evidence type="ECO:0000313" key="4">
    <source>
        <dbReference type="Proteomes" id="UP000649289"/>
    </source>
</evidence>
<dbReference type="RefSeq" id="WP_191197954.1">
    <property type="nucleotide sequence ID" value="NZ_BAAAPA010000002.1"/>
</dbReference>
<dbReference type="Proteomes" id="UP000649289">
    <property type="component" value="Unassembled WGS sequence"/>
</dbReference>